<dbReference type="EC" id="2.7.13.3" evidence="3"/>
<dbReference type="SUPFAM" id="SSF47384">
    <property type="entry name" value="Homodimeric domain of signal transducing histidine kinase"/>
    <property type="match status" value="1"/>
</dbReference>
<evidence type="ECO:0000256" key="5">
    <source>
        <dbReference type="ARBA" id="ARBA00022679"/>
    </source>
</evidence>
<dbReference type="Gene3D" id="1.10.287.130">
    <property type="match status" value="1"/>
</dbReference>
<evidence type="ECO:0000259" key="13">
    <source>
        <dbReference type="PROSITE" id="PS50885"/>
    </source>
</evidence>
<evidence type="ECO:0000256" key="10">
    <source>
        <dbReference type="ARBA" id="ARBA00023136"/>
    </source>
</evidence>
<evidence type="ECO:0000313" key="14">
    <source>
        <dbReference type="EMBL" id="ACU90020.1"/>
    </source>
</evidence>
<evidence type="ECO:0000256" key="2">
    <source>
        <dbReference type="ARBA" id="ARBA00004370"/>
    </source>
</evidence>
<dbReference type="SUPFAM" id="SSF55874">
    <property type="entry name" value="ATPase domain of HSP90 chaperone/DNA topoisomerase II/histidine kinase"/>
    <property type="match status" value="1"/>
</dbReference>
<dbReference type="STRING" id="525897.Dbac_1930"/>
<keyword evidence="8 11" id="KW-1133">Transmembrane helix</keyword>
<feature type="domain" description="Histidine kinase" evidence="12">
    <location>
        <begin position="217"/>
        <end position="423"/>
    </location>
</feature>
<feature type="transmembrane region" description="Helical" evidence="11">
    <location>
        <begin position="12"/>
        <end position="37"/>
    </location>
</feature>
<dbReference type="Pfam" id="PF00512">
    <property type="entry name" value="HisKA"/>
    <property type="match status" value="1"/>
</dbReference>
<dbReference type="InterPro" id="IPR050428">
    <property type="entry name" value="TCS_sensor_his_kinase"/>
</dbReference>
<dbReference type="EMBL" id="CP001629">
    <property type="protein sequence ID" value="ACU90020.1"/>
    <property type="molecule type" value="Genomic_DNA"/>
</dbReference>
<dbReference type="InterPro" id="IPR003594">
    <property type="entry name" value="HATPase_dom"/>
</dbReference>
<accession>C7LXE9</accession>
<keyword evidence="5" id="KW-0808">Transferase</keyword>
<dbReference type="HOGENOM" id="CLU_000445_89_37_7"/>
<dbReference type="CDD" id="cd00082">
    <property type="entry name" value="HisKA"/>
    <property type="match status" value="1"/>
</dbReference>
<dbReference type="PROSITE" id="PS50885">
    <property type="entry name" value="HAMP"/>
    <property type="match status" value="1"/>
</dbReference>
<dbReference type="OrthoDB" id="9815202at2"/>
<dbReference type="PRINTS" id="PR00344">
    <property type="entry name" value="BCTRLSENSOR"/>
</dbReference>
<proteinExistence type="predicted"/>
<dbReference type="InterPro" id="IPR003660">
    <property type="entry name" value="HAMP_dom"/>
</dbReference>
<gene>
    <name evidence="14" type="ordered locus">Dbac_1930</name>
</gene>
<dbReference type="AlphaFoldDB" id="C7LXE9"/>
<evidence type="ECO:0000256" key="4">
    <source>
        <dbReference type="ARBA" id="ARBA00022553"/>
    </source>
</evidence>
<dbReference type="eggNOG" id="COG0642">
    <property type="taxonomic scope" value="Bacteria"/>
</dbReference>
<dbReference type="PANTHER" id="PTHR45436">
    <property type="entry name" value="SENSOR HISTIDINE KINASE YKOH"/>
    <property type="match status" value="1"/>
</dbReference>
<dbReference type="Proteomes" id="UP000002216">
    <property type="component" value="Chromosome"/>
</dbReference>
<dbReference type="PANTHER" id="PTHR45436:SF16">
    <property type="entry name" value="HISTIDINE KINASE"/>
    <property type="match status" value="1"/>
</dbReference>
<keyword evidence="4" id="KW-0597">Phosphoprotein</keyword>
<evidence type="ECO:0000256" key="1">
    <source>
        <dbReference type="ARBA" id="ARBA00000085"/>
    </source>
</evidence>
<dbReference type="InterPro" id="IPR036890">
    <property type="entry name" value="HATPase_C_sf"/>
</dbReference>
<dbReference type="Gene3D" id="3.30.565.10">
    <property type="entry name" value="Histidine kinase-like ATPase, C-terminal domain"/>
    <property type="match status" value="1"/>
</dbReference>
<dbReference type="InterPro" id="IPR003661">
    <property type="entry name" value="HisK_dim/P_dom"/>
</dbReference>
<keyword evidence="7 14" id="KW-0418">Kinase</keyword>
<evidence type="ECO:0000259" key="12">
    <source>
        <dbReference type="PROSITE" id="PS50109"/>
    </source>
</evidence>
<keyword evidence="10 11" id="KW-0472">Membrane</keyword>
<name>C7LXE9_DESBD</name>
<dbReference type="SMART" id="SM00388">
    <property type="entry name" value="HisKA"/>
    <property type="match status" value="1"/>
</dbReference>
<reference evidence="14 15" key="1">
    <citation type="journal article" date="2009" name="Stand. Genomic Sci.">
        <title>Complete genome sequence of Desulfomicrobium baculatum type strain (X).</title>
        <authorList>
            <person name="Copeland A."/>
            <person name="Spring S."/>
            <person name="Goker M."/>
            <person name="Schneider S."/>
            <person name="Lapidus A."/>
            <person name="Del Rio T.G."/>
            <person name="Tice H."/>
            <person name="Cheng J.F."/>
            <person name="Chen F."/>
            <person name="Nolan M."/>
            <person name="Bruce D."/>
            <person name="Goodwin L."/>
            <person name="Pitluck S."/>
            <person name="Ivanova N."/>
            <person name="Mavrommatis K."/>
            <person name="Ovchinnikova G."/>
            <person name="Pati A."/>
            <person name="Chen A."/>
            <person name="Palaniappan K."/>
            <person name="Land M."/>
            <person name="Hauser L."/>
            <person name="Chang Y.J."/>
            <person name="Jeffries C.C."/>
            <person name="Meincke L."/>
            <person name="Sims D."/>
            <person name="Brettin T."/>
            <person name="Detter J.C."/>
            <person name="Han C."/>
            <person name="Chain P."/>
            <person name="Bristow J."/>
            <person name="Eisen J.A."/>
            <person name="Markowitz V."/>
            <person name="Hugenholtz P."/>
            <person name="Kyrpides N.C."/>
            <person name="Klenk H.P."/>
            <person name="Lucas S."/>
        </authorList>
    </citation>
    <scope>NUCLEOTIDE SEQUENCE [LARGE SCALE GENOMIC DNA]</scope>
    <source>
        <strain evidence="15">DSM 4028 / VKM B-1378 / X</strain>
    </source>
</reference>
<evidence type="ECO:0000256" key="7">
    <source>
        <dbReference type="ARBA" id="ARBA00022777"/>
    </source>
</evidence>
<dbReference type="PROSITE" id="PS50109">
    <property type="entry name" value="HIS_KIN"/>
    <property type="match status" value="1"/>
</dbReference>
<organism evidence="14 15">
    <name type="scientific">Desulfomicrobium baculatum (strain DSM 4028 / VKM B-1378 / X)</name>
    <name type="common">Desulfovibrio baculatus</name>
    <dbReference type="NCBI Taxonomy" id="525897"/>
    <lineage>
        <taxon>Bacteria</taxon>
        <taxon>Pseudomonadati</taxon>
        <taxon>Thermodesulfobacteriota</taxon>
        <taxon>Desulfovibrionia</taxon>
        <taxon>Desulfovibrionales</taxon>
        <taxon>Desulfomicrobiaceae</taxon>
        <taxon>Desulfomicrobium</taxon>
    </lineage>
</organism>
<dbReference type="GO" id="GO:0005886">
    <property type="term" value="C:plasma membrane"/>
    <property type="evidence" value="ECO:0007669"/>
    <property type="project" value="TreeGrafter"/>
</dbReference>
<dbReference type="SMART" id="SM00387">
    <property type="entry name" value="HATPase_c"/>
    <property type="match status" value="1"/>
</dbReference>
<evidence type="ECO:0000256" key="3">
    <source>
        <dbReference type="ARBA" id="ARBA00012438"/>
    </source>
</evidence>
<dbReference type="SMART" id="SM00304">
    <property type="entry name" value="HAMP"/>
    <property type="match status" value="1"/>
</dbReference>
<comment type="catalytic activity">
    <reaction evidence="1">
        <text>ATP + protein L-histidine = ADP + protein N-phospho-L-histidine.</text>
        <dbReference type="EC" id="2.7.13.3"/>
    </reaction>
</comment>
<evidence type="ECO:0000256" key="9">
    <source>
        <dbReference type="ARBA" id="ARBA00023012"/>
    </source>
</evidence>
<feature type="transmembrane region" description="Helical" evidence="11">
    <location>
        <begin position="130"/>
        <end position="154"/>
    </location>
</feature>
<dbReference type="InterPro" id="IPR004358">
    <property type="entry name" value="Sig_transdc_His_kin-like_C"/>
</dbReference>
<dbReference type="Gene3D" id="6.10.340.10">
    <property type="match status" value="1"/>
</dbReference>
<keyword evidence="15" id="KW-1185">Reference proteome</keyword>
<dbReference type="RefSeq" id="WP_015774111.1">
    <property type="nucleotide sequence ID" value="NC_013173.1"/>
</dbReference>
<dbReference type="Pfam" id="PF02518">
    <property type="entry name" value="HATPase_c"/>
    <property type="match status" value="1"/>
</dbReference>
<dbReference type="GO" id="GO:0000155">
    <property type="term" value="F:phosphorelay sensor kinase activity"/>
    <property type="evidence" value="ECO:0007669"/>
    <property type="project" value="InterPro"/>
</dbReference>
<keyword evidence="9" id="KW-0902">Two-component regulatory system</keyword>
<dbReference type="InterPro" id="IPR036097">
    <property type="entry name" value="HisK_dim/P_sf"/>
</dbReference>
<dbReference type="KEGG" id="dba:Dbac_1930"/>
<evidence type="ECO:0000256" key="8">
    <source>
        <dbReference type="ARBA" id="ARBA00022989"/>
    </source>
</evidence>
<dbReference type="InterPro" id="IPR005467">
    <property type="entry name" value="His_kinase_dom"/>
</dbReference>
<evidence type="ECO:0000313" key="15">
    <source>
        <dbReference type="Proteomes" id="UP000002216"/>
    </source>
</evidence>
<evidence type="ECO:0000256" key="11">
    <source>
        <dbReference type="SAM" id="Phobius"/>
    </source>
</evidence>
<protein>
    <recommendedName>
        <fullName evidence="3">histidine kinase</fullName>
        <ecNumber evidence="3">2.7.13.3</ecNumber>
    </recommendedName>
</protein>
<evidence type="ECO:0000256" key="6">
    <source>
        <dbReference type="ARBA" id="ARBA00022692"/>
    </source>
</evidence>
<keyword evidence="6 11" id="KW-0812">Transmembrane</keyword>
<comment type="subcellular location">
    <subcellularLocation>
        <location evidence="2">Membrane</location>
    </subcellularLocation>
</comment>
<sequence length="434" mass="48367">MTSRLPFSQRIVTAFVLMTVLVSGSFSLGIVGVVHFVEDQLITKELHGKLSLVLHEDIKAGRAPRLDARTRFFASNSAVHPIPERFAEFSEGLTEIEDENEAAYVYLTEINGVRYVLLQEQQEFEDREEILFSVVLAGFLLSIVCAWGLGAIMARQVMEPVARLAGQVRHRDQLATRTAPLALDYADDEIGHLAAAFDSTLGQLRRSIERERLFTSDVSHELRTPLMVISTSCELLLENQLHDGQREQIKRIARAARDMNDLVRTFLMLARSGPVDGTEAETVTLADVAREQAELWEAAIHAKGLDFELIDEGTDKAGHNPTFLRTVMANLLRNALHYTAQGTVRLVLEHDGFRIEDTGMGIPAHEQERIFQPFVRGSAARGEGLGLGLSLVKRICEHNGWNISSTSDQETGTCFKVSFTPSRAVVYRQALEDK</sequence>
<feature type="domain" description="HAMP" evidence="13">
    <location>
        <begin position="155"/>
        <end position="209"/>
    </location>
</feature>